<comment type="caution">
    <text evidence="2">The sequence shown here is derived from an EMBL/GenBank/DDBJ whole genome shotgun (WGS) entry which is preliminary data.</text>
</comment>
<feature type="region of interest" description="Disordered" evidence="1">
    <location>
        <begin position="22"/>
        <end position="46"/>
    </location>
</feature>
<reference evidence="2 3" key="1">
    <citation type="submission" date="2014-03" db="EMBL/GenBank/DDBJ databases">
        <title>Genome sequence of Bordetella holmseii.</title>
        <authorList>
            <person name="Harvill E."/>
            <person name="Goodfield L.L."/>
            <person name="Ivanov Y."/>
            <person name="Meyer J.A."/>
            <person name="Newth C."/>
            <person name="Cassiday P."/>
            <person name="Tondella M.L."/>
            <person name="Liao P."/>
            <person name="Zimmerman J."/>
            <person name="Meert K."/>
            <person name="Wessel D."/>
            <person name="Berger J."/>
            <person name="Dean J.M."/>
            <person name="Holubkov R."/>
            <person name="Burr J."/>
            <person name="Liu T."/>
            <person name="Brinkac L.M."/>
            <person name="Sanka R."/>
            <person name="Kim M."/>
            <person name="Losada L."/>
        </authorList>
    </citation>
    <scope>NUCLEOTIDE SEQUENCE [LARGE SCALE GENOMIC DNA]</scope>
    <source>
        <strain evidence="2 3">CDC-H585-BH</strain>
    </source>
</reference>
<sequence>MDETTHPDSRASVGALIDVNAYGGRETGHNGVKCTPEPGVANQSLA</sequence>
<gene>
    <name evidence="2" type="ORF">L497_1092</name>
</gene>
<dbReference type="Proteomes" id="UP000026682">
    <property type="component" value="Unassembled WGS sequence"/>
</dbReference>
<dbReference type="AlphaFoldDB" id="A0A158M874"/>
<evidence type="ECO:0000313" key="3">
    <source>
        <dbReference type="Proteomes" id="UP000026682"/>
    </source>
</evidence>
<accession>A0A158M874</accession>
<organism evidence="2 3">
    <name type="scientific">Bordetella holmesii CDC-H585-BH</name>
    <dbReference type="NCBI Taxonomy" id="1331206"/>
    <lineage>
        <taxon>Bacteria</taxon>
        <taxon>Pseudomonadati</taxon>
        <taxon>Pseudomonadota</taxon>
        <taxon>Betaproteobacteria</taxon>
        <taxon>Burkholderiales</taxon>
        <taxon>Alcaligenaceae</taxon>
        <taxon>Bordetella</taxon>
    </lineage>
</organism>
<name>A0A158M874_9BORD</name>
<dbReference type="PATRIC" id="fig|1331206.3.peg.391"/>
<evidence type="ECO:0000256" key="1">
    <source>
        <dbReference type="SAM" id="MobiDB-lite"/>
    </source>
</evidence>
<dbReference type="EMBL" id="JFZZ01000015">
    <property type="protein sequence ID" value="KAK98747.1"/>
    <property type="molecule type" value="Genomic_DNA"/>
</dbReference>
<evidence type="ECO:0000313" key="2">
    <source>
        <dbReference type="EMBL" id="KAK98747.1"/>
    </source>
</evidence>
<protein>
    <submittedName>
        <fullName evidence="2">Uncharacterized protein</fullName>
    </submittedName>
</protein>
<proteinExistence type="predicted"/>